<dbReference type="Gene3D" id="3.10.290.10">
    <property type="entry name" value="RNA-binding S4 domain"/>
    <property type="match status" value="1"/>
</dbReference>
<gene>
    <name evidence="5" type="ORF">C0081_22950</name>
</gene>
<keyword evidence="5" id="KW-0808">Transferase</keyword>
<feature type="domain" description="RNA-binding S4" evidence="4">
    <location>
        <begin position="4"/>
        <end position="69"/>
    </location>
</feature>
<dbReference type="Gene3D" id="3.40.50.150">
    <property type="entry name" value="Vaccinia Virus protein VP39"/>
    <property type="match status" value="1"/>
</dbReference>
<dbReference type="GO" id="GO:0032259">
    <property type="term" value="P:methylation"/>
    <property type="evidence" value="ECO:0007669"/>
    <property type="project" value="UniProtKB-KW"/>
</dbReference>
<dbReference type="PROSITE" id="PS50889">
    <property type="entry name" value="S4"/>
    <property type="match status" value="1"/>
</dbReference>
<dbReference type="CDD" id="cd00165">
    <property type="entry name" value="S4"/>
    <property type="match status" value="1"/>
</dbReference>
<dbReference type="GO" id="GO:0003723">
    <property type="term" value="F:RNA binding"/>
    <property type="evidence" value="ECO:0007669"/>
    <property type="project" value="UniProtKB-KW"/>
</dbReference>
<dbReference type="InterPro" id="IPR002877">
    <property type="entry name" value="RNA_MeTrfase_FtsJ_dom"/>
</dbReference>
<dbReference type="Proteomes" id="UP000234881">
    <property type="component" value="Unassembled WGS sequence"/>
</dbReference>
<keyword evidence="6" id="KW-1185">Reference proteome</keyword>
<evidence type="ECO:0000256" key="1">
    <source>
        <dbReference type="ARBA" id="ARBA00022884"/>
    </source>
</evidence>
<dbReference type="SMART" id="SM00363">
    <property type="entry name" value="S4"/>
    <property type="match status" value="1"/>
</dbReference>
<proteinExistence type="inferred from homology"/>
<keyword evidence="1 3" id="KW-0694">RNA-binding</keyword>
<dbReference type="Pfam" id="PF01479">
    <property type="entry name" value="S4"/>
    <property type="match status" value="1"/>
</dbReference>
<dbReference type="GO" id="GO:0008168">
    <property type="term" value="F:methyltransferase activity"/>
    <property type="evidence" value="ECO:0007669"/>
    <property type="project" value="UniProtKB-KW"/>
</dbReference>
<dbReference type="EMBL" id="PKUQ01000055">
    <property type="protein sequence ID" value="PLW75138.1"/>
    <property type="molecule type" value="Genomic_DNA"/>
</dbReference>
<evidence type="ECO:0000256" key="3">
    <source>
        <dbReference type="PROSITE-ProRule" id="PRU00182"/>
    </source>
</evidence>
<dbReference type="PANTHER" id="PTHR32319">
    <property type="entry name" value="BACTERIAL HEMOLYSIN-LIKE PROTEIN"/>
    <property type="match status" value="1"/>
</dbReference>
<evidence type="ECO:0000256" key="2">
    <source>
        <dbReference type="ARBA" id="ARBA00029460"/>
    </source>
</evidence>
<dbReference type="SUPFAM" id="SSF53335">
    <property type="entry name" value="S-adenosyl-L-methionine-dependent methyltransferases"/>
    <property type="match status" value="1"/>
</dbReference>
<accession>A0A2N5XL14</accession>
<evidence type="ECO:0000259" key="4">
    <source>
        <dbReference type="SMART" id="SM00363"/>
    </source>
</evidence>
<name>A0A2N5XL14_9HYPH</name>
<protein>
    <submittedName>
        <fullName evidence="5">TlyA family rRNA (Cytidine-2'-O)-methyltransferase</fullName>
    </submittedName>
</protein>
<organism evidence="5 6">
    <name type="scientific">Cohaesibacter celericrescens</name>
    <dbReference type="NCBI Taxonomy" id="2067669"/>
    <lineage>
        <taxon>Bacteria</taxon>
        <taxon>Pseudomonadati</taxon>
        <taxon>Pseudomonadota</taxon>
        <taxon>Alphaproteobacteria</taxon>
        <taxon>Hyphomicrobiales</taxon>
        <taxon>Cohaesibacteraceae</taxon>
    </lineage>
</organism>
<keyword evidence="5" id="KW-0489">Methyltransferase</keyword>
<evidence type="ECO:0000313" key="5">
    <source>
        <dbReference type="EMBL" id="PLW75138.1"/>
    </source>
</evidence>
<dbReference type="CDD" id="cd02440">
    <property type="entry name" value="AdoMet_MTases"/>
    <property type="match status" value="1"/>
</dbReference>
<dbReference type="SUPFAM" id="SSF55174">
    <property type="entry name" value="Alpha-L RNA-binding motif"/>
    <property type="match status" value="1"/>
</dbReference>
<reference evidence="5 6" key="1">
    <citation type="submission" date="2018-01" db="EMBL/GenBank/DDBJ databases">
        <title>The draft genome sequence of Cohaesibacter sp. H1304.</title>
        <authorList>
            <person name="Wang N.-N."/>
            <person name="Du Z.-J."/>
        </authorList>
    </citation>
    <scope>NUCLEOTIDE SEQUENCE [LARGE SCALE GENOMIC DNA]</scope>
    <source>
        <strain evidence="5 6">H1304</strain>
    </source>
</reference>
<dbReference type="InterPro" id="IPR029063">
    <property type="entry name" value="SAM-dependent_MTases_sf"/>
</dbReference>
<dbReference type="AlphaFoldDB" id="A0A2N5XL14"/>
<dbReference type="InterPro" id="IPR004538">
    <property type="entry name" value="Hemolysin_A/TlyA"/>
</dbReference>
<comment type="caution">
    <text evidence="5">The sequence shown here is derived from an EMBL/GenBank/DDBJ whole genome shotgun (WGS) entry which is preliminary data.</text>
</comment>
<sequence>MKKLRLDQALVERKLAPSRARARDAIKRGGVCVDGSPATKASQMVSDTAQLTLNDPASAYVSRAALKLIHALDQFGFEPAGKTCVDIGASTGGFCQVLLERGASEVFGVDVGHDQMHARLVNHPRLHVLEGVNARHLDTGHIPIPFSGLVSDVSFISLRLALPPALAMASEGAFAALLVKPQFEVGKDGIGKGGLVRDPTEGTATAERLAMWLDSPSEPLTKGWRALDLVPSPILGGDGNKEYLLGAIKDRC</sequence>
<dbReference type="InterPro" id="IPR047048">
    <property type="entry name" value="TlyA"/>
</dbReference>
<dbReference type="OrthoDB" id="9784736at2"/>
<dbReference type="RefSeq" id="WP_101536038.1">
    <property type="nucleotide sequence ID" value="NZ_JBFHIU010000001.1"/>
</dbReference>
<comment type="similarity">
    <text evidence="2">Belongs to the TlyA family.</text>
</comment>
<evidence type="ECO:0000313" key="6">
    <source>
        <dbReference type="Proteomes" id="UP000234881"/>
    </source>
</evidence>
<dbReference type="InterPro" id="IPR002942">
    <property type="entry name" value="S4_RNA-bd"/>
</dbReference>
<dbReference type="Pfam" id="PF01728">
    <property type="entry name" value="FtsJ"/>
    <property type="match status" value="1"/>
</dbReference>
<dbReference type="InterPro" id="IPR036986">
    <property type="entry name" value="S4_RNA-bd_sf"/>
</dbReference>
<dbReference type="PIRSF" id="PIRSF005578">
    <property type="entry name" value="TlyA"/>
    <property type="match status" value="1"/>
</dbReference>
<dbReference type="PANTHER" id="PTHR32319:SF0">
    <property type="entry name" value="BACTERIAL HEMOLYSIN-LIKE PROTEIN"/>
    <property type="match status" value="1"/>
</dbReference>